<protein>
    <submittedName>
        <fullName evidence="2">Uncharacterized protein</fullName>
    </submittedName>
</protein>
<accession>A0A7S1YJ53</accession>
<evidence type="ECO:0000256" key="1">
    <source>
        <dbReference type="SAM" id="MobiDB-lite"/>
    </source>
</evidence>
<proteinExistence type="predicted"/>
<gene>
    <name evidence="2" type="ORF">GOCE00092_LOCUS24694</name>
</gene>
<feature type="compositionally biased region" description="Basic and acidic residues" evidence="1">
    <location>
        <begin position="85"/>
        <end position="97"/>
    </location>
</feature>
<reference evidence="2" key="1">
    <citation type="submission" date="2021-01" db="EMBL/GenBank/DDBJ databases">
        <authorList>
            <person name="Corre E."/>
            <person name="Pelletier E."/>
            <person name="Niang G."/>
            <person name="Scheremetjew M."/>
            <person name="Finn R."/>
            <person name="Kale V."/>
            <person name="Holt S."/>
            <person name="Cochrane G."/>
            <person name="Meng A."/>
            <person name="Brown T."/>
            <person name="Cohen L."/>
        </authorList>
    </citation>
    <scope>NUCLEOTIDE SEQUENCE</scope>
    <source>
        <strain evidence="2">CCMP 410</strain>
    </source>
</reference>
<dbReference type="EMBL" id="HBGK01047026">
    <property type="protein sequence ID" value="CAD9306727.1"/>
    <property type="molecule type" value="Transcribed_RNA"/>
</dbReference>
<feature type="compositionally biased region" description="Low complexity" evidence="1">
    <location>
        <begin position="16"/>
        <end position="36"/>
    </location>
</feature>
<dbReference type="AlphaFoldDB" id="A0A7S1YJ53"/>
<name>A0A7S1YJ53_9STRA</name>
<sequence>MMQPHNGPWPMPRHGAPATNTPQQPRAQQPTPVATPNTPAKDTEAKTSSPEKPPAHGSPGKGSAGNAQESDSSKKPEAKPSTSEPKQELRTIRFHRTSDKESVCEDFLDMTQERMHSKGIDVLRELAKRSNVSGLFNFPPEWRQERKDKKKFYFFQLKGHRGWSEEDFGKIEMQSLLQYTKSKLFEIEVSMRDVQSMDSTLADEFG</sequence>
<evidence type="ECO:0000313" key="2">
    <source>
        <dbReference type="EMBL" id="CAD9306727.1"/>
    </source>
</evidence>
<feature type="region of interest" description="Disordered" evidence="1">
    <location>
        <begin position="1"/>
        <end position="97"/>
    </location>
</feature>
<organism evidence="2">
    <name type="scientific">Grammatophora oceanica</name>
    <dbReference type="NCBI Taxonomy" id="210454"/>
    <lineage>
        <taxon>Eukaryota</taxon>
        <taxon>Sar</taxon>
        <taxon>Stramenopiles</taxon>
        <taxon>Ochrophyta</taxon>
        <taxon>Bacillariophyta</taxon>
        <taxon>Fragilariophyceae</taxon>
        <taxon>Fragilariophycidae</taxon>
        <taxon>Rhabdonematales</taxon>
        <taxon>Grammatophoraceae</taxon>
        <taxon>Grammatophora</taxon>
    </lineage>
</organism>